<dbReference type="SUPFAM" id="SSF75217">
    <property type="entry name" value="alpha/beta knot"/>
    <property type="match status" value="1"/>
</dbReference>
<dbReference type="InterPro" id="IPR029026">
    <property type="entry name" value="tRNA_m1G_MTases_N"/>
</dbReference>
<dbReference type="GO" id="GO:0003723">
    <property type="term" value="F:RNA binding"/>
    <property type="evidence" value="ECO:0007669"/>
    <property type="project" value="InterPro"/>
</dbReference>
<dbReference type="AlphaFoldDB" id="A0A1F7K9Q2"/>
<proteinExistence type="predicted"/>
<dbReference type="EMBL" id="MGBG01000019">
    <property type="protein sequence ID" value="OGK64587.1"/>
    <property type="molecule type" value="Genomic_DNA"/>
</dbReference>
<dbReference type="Gene3D" id="3.40.1280.10">
    <property type="match status" value="1"/>
</dbReference>
<keyword evidence="1" id="KW-0489">Methyltransferase</keyword>
<dbReference type="GO" id="GO:0008173">
    <property type="term" value="F:RNA methyltransferase activity"/>
    <property type="evidence" value="ECO:0007669"/>
    <property type="project" value="InterPro"/>
</dbReference>
<gene>
    <name evidence="4" type="ORF">A2209_03355</name>
</gene>
<dbReference type="GO" id="GO:0005829">
    <property type="term" value="C:cytosol"/>
    <property type="evidence" value="ECO:0007669"/>
    <property type="project" value="TreeGrafter"/>
</dbReference>
<reference evidence="4 5" key="1">
    <citation type="journal article" date="2016" name="Nat. Commun.">
        <title>Thousands of microbial genomes shed light on interconnected biogeochemical processes in an aquifer system.</title>
        <authorList>
            <person name="Anantharaman K."/>
            <person name="Brown C.T."/>
            <person name="Hug L.A."/>
            <person name="Sharon I."/>
            <person name="Castelle C.J."/>
            <person name="Probst A.J."/>
            <person name="Thomas B.C."/>
            <person name="Singh A."/>
            <person name="Wilkins M.J."/>
            <person name="Karaoz U."/>
            <person name="Brodie E.L."/>
            <person name="Williams K.H."/>
            <person name="Hubbard S.S."/>
            <person name="Banfield J.F."/>
        </authorList>
    </citation>
    <scope>NUCLEOTIDE SEQUENCE [LARGE SCALE GENOMIC DNA]</scope>
</reference>
<organism evidence="4 5">
    <name type="scientific">Candidatus Roizmanbacteria bacterium RIFOXYA1_FULL_41_12</name>
    <dbReference type="NCBI Taxonomy" id="1802082"/>
    <lineage>
        <taxon>Bacteria</taxon>
        <taxon>Candidatus Roizmaniibacteriota</taxon>
    </lineage>
</organism>
<dbReference type="PANTHER" id="PTHR46429:SF1">
    <property type="entry name" value="23S RRNA (GUANOSINE-2'-O-)-METHYLTRANSFERASE RLMB"/>
    <property type="match status" value="1"/>
</dbReference>
<evidence type="ECO:0000259" key="3">
    <source>
        <dbReference type="Pfam" id="PF00588"/>
    </source>
</evidence>
<dbReference type="InterPro" id="IPR004441">
    <property type="entry name" value="rRNA_MeTrfase_TrmH"/>
</dbReference>
<name>A0A1F7K9Q2_9BACT</name>
<evidence type="ECO:0000313" key="5">
    <source>
        <dbReference type="Proteomes" id="UP000178450"/>
    </source>
</evidence>
<dbReference type="InterPro" id="IPR001537">
    <property type="entry name" value="SpoU_MeTrfase"/>
</dbReference>
<accession>A0A1F7K9Q2</accession>
<dbReference type="PANTHER" id="PTHR46429">
    <property type="entry name" value="23S RRNA (GUANOSINE-2'-O-)-METHYLTRANSFERASE RLMB"/>
    <property type="match status" value="1"/>
</dbReference>
<sequence length="173" mass="19162">MKFAKQLRQGKIKRPTTKPRSIPDLVLLLDNVYDTYNVGGMYRVGDAARVSKIYHGGQTPIGPNPKISRAAVGLDQYLAHEKAEDIVSQIKELKSEGYQIIVLEQTPNSQVYDQVKYEGKIALVVGNETFGVSQAVLELADTTIELPMYGLNKSLNVVVATGIVLYQIRRNKA</sequence>
<evidence type="ECO:0000313" key="4">
    <source>
        <dbReference type="EMBL" id="OGK64587.1"/>
    </source>
</evidence>
<dbReference type="GO" id="GO:0032259">
    <property type="term" value="P:methylation"/>
    <property type="evidence" value="ECO:0007669"/>
    <property type="project" value="UniProtKB-KW"/>
</dbReference>
<keyword evidence="2" id="KW-0808">Transferase</keyword>
<evidence type="ECO:0000256" key="2">
    <source>
        <dbReference type="ARBA" id="ARBA00022679"/>
    </source>
</evidence>
<feature type="domain" description="tRNA/rRNA methyltransferase SpoU type" evidence="3">
    <location>
        <begin position="25"/>
        <end position="166"/>
    </location>
</feature>
<dbReference type="Proteomes" id="UP000178450">
    <property type="component" value="Unassembled WGS sequence"/>
</dbReference>
<evidence type="ECO:0000256" key="1">
    <source>
        <dbReference type="ARBA" id="ARBA00022603"/>
    </source>
</evidence>
<dbReference type="GO" id="GO:0006396">
    <property type="term" value="P:RNA processing"/>
    <property type="evidence" value="ECO:0007669"/>
    <property type="project" value="InterPro"/>
</dbReference>
<dbReference type="Pfam" id="PF00588">
    <property type="entry name" value="SpoU_methylase"/>
    <property type="match status" value="1"/>
</dbReference>
<protein>
    <recommendedName>
        <fullName evidence="3">tRNA/rRNA methyltransferase SpoU type domain-containing protein</fullName>
    </recommendedName>
</protein>
<dbReference type="InterPro" id="IPR029028">
    <property type="entry name" value="Alpha/beta_knot_MTases"/>
</dbReference>
<comment type="caution">
    <text evidence="4">The sequence shown here is derived from an EMBL/GenBank/DDBJ whole genome shotgun (WGS) entry which is preliminary data.</text>
</comment>